<dbReference type="Proteomes" id="UP000034835">
    <property type="component" value="Unassembled WGS sequence"/>
</dbReference>
<evidence type="ECO:0000313" key="1">
    <source>
        <dbReference type="EMBL" id="KKT72764.1"/>
    </source>
</evidence>
<dbReference type="AlphaFoldDB" id="A0A0G1ML78"/>
<proteinExistence type="predicted"/>
<sequence length="201" mass="22184">MAVKKNYTTELKLEAFLGGLSIVTAEAEDAINQAITLVDKLTGRNFVADTTESERLFDGKGKEQLLIDDCISISEVKVGSDYYGDSKTTLTTTEYIKLPNNYSAKGFPISRLHLKNDIWQTGMQNHSVKAKWGYSLACPDDISFATLVLASGMYMFNRGGASGGVNSESIGNYSVSYENEEGWKNYKRAISILDGYKKINL</sequence>
<dbReference type="STRING" id="1618384.UW68_C0026G0013"/>
<accession>A0A0G1ML78</accession>
<dbReference type="EMBL" id="LCJG01000026">
    <property type="protein sequence ID" value="KKT72764.1"/>
    <property type="molecule type" value="Genomic_DNA"/>
</dbReference>
<name>A0A0G1ML78_9BACT</name>
<reference evidence="1 2" key="1">
    <citation type="journal article" date="2015" name="Nature">
        <title>rRNA introns, odd ribosomes, and small enigmatic genomes across a large radiation of phyla.</title>
        <authorList>
            <person name="Brown C.T."/>
            <person name="Hug L.A."/>
            <person name="Thomas B.C."/>
            <person name="Sharon I."/>
            <person name="Castelle C.J."/>
            <person name="Singh A."/>
            <person name="Wilkins M.J."/>
            <person name="Williams K.H."/>
            <person name="Banfield J.F."/>
        </authorList>
    </citation>
    <scope>NUCLEOTIDE SEQUENCE [LARGE SCALE GENOMIC DNA]</scope>
</reference>
<protein>
    <submittedName>
        <fullName evidence="1">Uncharacterized protein</fullName>
    </submittedName>
</protein>
<comment type="caution">
    <text evidence="1">The sequence shown here is derived from an EMBL/GenBank/DDBJ whole genome shotgun (WGS) entry which is preliminary data.</text>
</comment>
<organism evidence="1 2">
    <name type="scientific">Candidatus Collierbacteria bacterium GW2011_GWB1_44_6</name>
    <dbReference type="NCBI Taxonomy" id="1618384"/>
    <lineage>
        <taxon>Bacteria</taxon>
        <taxon>Candidatus Collieribacteriota</taxon>
    </lineage>
</organism>
<evidence type="ECO:0000313" key="2">
    <source>
        <dbReference type="Proteomes" id="UP000034835"/>
    </source>
</evidence>
<gene>
    <name evidence="1" type="ORF">UW68_C0026G0013</name>
</gene>